<protein>
    <submittedName>
        <fullName evidence="1">Uncharacterized protein</fullName>
    </submittedName>
</protein>
<reference evidence="1" key="1">
    <citation type="submission" date="2020-10" db="EMBL/GenBank/DDBJ databases">
        <authorList>
            <person name="Gilroy R."/>
        </authorList>
    </citation>
    <scope>NUCLEOTIDE SEQUENCE</scope>
    <source>
        <strain evidence="1">8207</strain>
    </source>
</reference>
<organism evidence="1 2">
    <name type="scientific">Candidatus Enterousia avistercoris</name>
    <dbReference type="NCBI Taxonomy" id="2840788"/>
    <lineage>
        <taxon>Bacteria</taxon>
        <taxon>Pseudomonadati</taxon>
        <taxon>Pseudomonadota</taxon>
        <taxon>Alphaproteobacteria</taxon>
        <taxon>Candidatus Enterousia</taxon>
    </lineage>
</organism>
<gene>
    <name evidence="1" type="ORF">IAC69_02345</name>
</gene>
<evidence type="ECO:0000313" key="1">
    <source>
        <dbReference type="EMBL" id="MBO8425300.1"/>
    </source>
</evidence>
<dbReference type="Proteomes" id="UP000823630">
    <property type="component" value="Unassembled WGS sequence"/>
</dbReference>
<name>A0A9D9GS87_9PROT</name>
<reference evidence="1" key="2">
    <citation type="journal article" date="2021" name="PeerJ">
        <title>Extensive microbial diversity within the chicken gut microbiome revealed by metagenomics and culture.</title>
        <authorList>
            <person name="Gilroy R."/>
            <person name="Ravi A."/>
            <person name="Getino M."/>
            <person name="Pursley I."/>
            <person name="Horton D.L."/>
            <person name="Alikhan N.F."/>
            <person name="Baker D."/>
            <person name="Gharbi K."/>
            <person name="Hall N."/>
            <person name="Watson M."/>
            <person name="Adriaenssens E.M."/>
            <person name="Foster-Nyarko E."/>
            <person name="Jarju S."/>
            <person name="Secka A."/>
            <person name="Antonio M."/>
            <person name="Oren A."/>
            <person name="Chaudhuri R.R."/>
            <person name="La Ragione R."/>
            <person name="Hildebrand F."/>
            <person name="Pallen M.J."/>
        </authorList>
    </citation>
    <scope>NUCLEOTIDE SEQUENCE</scope>
    <source>
        <strain evidence="1">8207</strain>
    </source>
</reference>
<sequence>MQKNEVLTPEIIESIDNTIRLLKELNPENEQDKKHIAGRIAALEWIKTGSGGKIIVNIPHKDD</sequence>
<accession>A0A9D9GS87</accession>
<dbReference type="EMBL" id="JADINC010000034">
    <property type="protein sequence ID" value="MBO8425300.1"/>
    <property type="molecule type" value="Genomic_DNA"/>
</dbReference>
<comment type="caution">
    <text evidence="1">The sequence shown here is derived from an EMBL/GenBank/DDBJ whole genome shotgun (WGS) entry which is preliminary data.</text>
</comment>
<dbReference type="AlphaFoldDB" id="A0A9D9GS87"/>
<proteinExistence type="predicted"/>
<evidence type="ECO:0000313" key="2">
    <source>
        <dbReference type="Proteomes" id="UP000823630"/>
    </source>
</evidence>